<dbReference type="InterPro" id="IPR036875">
    <property type="entry name" value="Znf_CCHC_sf"/>
</dbReference>
<feature type="compositionally biased region" description="Polar residues" evidence="2">
    <location>
        <begin position="909"/>
        <end position="925"/>
    </location>
</feature>
<feature type="compositionally biased region" description="Polar residues" evidence="2">
    <location>
        <begin position="525"/>
        <end position="536"/>
    </location>
</feature>
<feature type="region of interest" description="Disordered" evidence="2">
    <location>
        <begin position="873"/>
        <end position="988"/>
    </location>
</feature>
<gene>
    <name evidence="4" type="ORF">BCR33DRAFT_744003</name>
</gene>
<evidence type="ECO:0000256" key="1">
    <source>
        <dbReference type="PROSITE-ProRule" id="PRU00047"/>
    </source>
</evidence>
<dbReference type="Gene3D" id="4.10.60.10">
    <property type="entry name" value="Zinc finger, CCHC-type"/>
    <property type="match status" value="1"/>
</dbReference>
<dbReference type="AlphaFoldDB" id="A0A1Y2BF59"/>
<sequence length="1079" mass="121191">MSHHEIKYKFFVLSDYRRENLETFKKGLISYASEKDSHPTCDTKCINETLNPGINENAAIAKHPNNSATPIEKLKWVLANFIPHEGKYYRLLDDDNTKMVFPGTRKMNNIAIGLIRNHTVGNVHTLIKDLNFAHEAISAIEAQVSALEASNSKKTHNAYVNIQMNNGETASAYIARFSTLYASAKVSGKKITAYSEQLDEKWAFGVFLDGMNDVKTFKPFVLQHRNTFSVGKKGLVNIYAELQQFAGEENDQQPPPTATANTVVLPDQPLHHDPYVNVVLQQFPTQNPNWNQNPAPHLIANAMGPRPPFRPQIPTPFMYAANRINPPAPAQPSTNSNPNPNLYPHPTNPGLMINRAYHGRFLKDGVTPNPHFLPATATRPRPLGNPSHLQQYHPYQRSPGIRPPPNPTTPPARPPRPPNSGLCFTCGEPGHIAINCPHRTANVAASFDQSTYYQPFPINPHYYDLYKYYDNQQQYDEYNAYDPHPNEMKAQQQQQQDDTPDWMKHAEQGGDQDFQSAHGERGHQPTHTPHHQNLTNIDPLPVPALSKLAASISPSETDKTCHAVMIDTGANLEVVRDKKYFKTFTQYPRPKPIGISANASAIMAHGHGHAVIPAKGINNEVISINLYNAIYSPSAPATLVPQKSLNKQNLYYFGYDDQSSHESSIWIYQKGISPNREKDTKLIDIRCKYGLPFIPTIDEPPRSTQYYGSVHSSFTKVRPSAMSSLTRKYLSDLKNTLSFNTERTHKILGHISYDRLRYMIRHRTTADLPISVVIDPECTCPDCTKESPVPISPAKHQQPRFPYIPSRKVGPESTDATTPEVIAHQLNALSQEDLNTANQQIDIFLKRKERFKNDPLNPATLKVRKTACHTKTLTTTKDMNRKALVPEPATTRKRKTEAKAAKQKRRADNNTLQISKQTPPTSQATSEPSPLPIPSDDPPSTVDKPPDRTSAQRPRRSNTNYDEIDGNNDDTSESESEESDQDGEWTPGLNSLVATICRTLNLPNPKNPTEDSLAELLRKIHIQPQGNRIHNPEARFRQSSSIMPEPDEDDTIAYTEDLLTADQPFDREIYLKHLVASTI</sequence>
<comment type="caution">
    <text evidence="4">The sequence shown here is derived from an EMBL/GenBank/DDBJ whole genome shotgun (WGS) entry which is preliminary data.</text>
</comment>
<feature type="region of interest" description="Disordered" evidence="2">
    <location>
        <begin position="368"/>
        <end position="421"/>
    </location>
</feature>
<evidence type="ECO:0000259" key="3">
    <source>
        <dbReference type="PROSITE" id="PS50158"/>
    </source>
</evidence>
<feature type="domain" description="CCHC-type" evidence="3">
    <location>
        <begin position="423"/>
        <end position="437"/>
    </location>
</feature>
<dbReference type="SUPFAM" id="SSF57756">
    <property type="entry name" value="Retrovirus zinc finger-like domains"/>
    <property type="match status" value="1"/>
</dbReference>
<protein>
    <recommendedName>
        <fullName evidence="3">CCHC-type domain-containing protein</fullName>
    </recommendedName>
</protein>
<feature type="compositionally biased region" description="Pro residues" evidence="2">
    <location>
        <begin position="401"/>
        <end position="418"/>
    </location>
</feature>
<evidence type="ECO:0000256" key="2">
    <source>
        <dbReference type="SAM" id="MobiDB-lite"/>
    </source>
</evidence>
<evidence type="ECO:0000313" key="4">
    <source>
        <dbReference type="EMBL" id="ORY32715.1"/>
    </source>
</evidence>
<feature type="compositionally biased region" description="Basic residues" evidence="2">
    <location>
        <begin position="891"/>
        <end position="905"/>
    </location>
</feature>
<dbReference type="PROSITE" id="PS50158">
    <property type="entry name" value="ZF_CCHC"/>
    <property type="match status" value="1"/>
</dbReference>
<reference evidence="4 5" key="1">
    <citation type="submission" date="2016-07" db="EMBL/GenBank/DDBJ databases">
        <title>Pervasive Adenine N6-methylation of Active Genes in Fungi.</title>
        <authorList>
            <consortium name="DOE Joint Genome Institute"/>
            <person name="Mondo S.J."/>
            <person name="Dannebaum R.O."/>
            <person name="Kuo R.C."/>
            <person name="Labutti K."/>
            <person name="Haridas S."/>
            <person name="Kuo A."/>
            <person name="Salamov A."/>
            <person name="Ahrendt S.R."/>
            <person name="Lipzen A."/>
            <person name="Sullivan W."/>
            <person name="Andreopoulos W.B."/>
            <person name="Clum A."/>
            <person name="Lindquist E."/>
            <person name="Daum C."/>
            <person name="Ramamoorthy G.K."/>
            <person name="Gryganskyi A."/>
            <person name="Culley D."/>
            <person name="Magnuson J.K."/>
            <person name="James T.Y."/>
            <person name="O'Malley M.A."/>
            <person name="Stajich J.E."/>
            <person name="Spatafora J.W."/>
            <person name="Visel A."/>
            <person name="Grigoriev I.V."/>
        </authorList>
    </citation>
    <scope>NUCLEOTIDE SEQUENCE [LARGE SCALE GENOMIC DNA]</scope>
    <source>
        <strain evidence="4 5">JEL800</strain>
    </source>
</reference>
<keyword evidence="1" id="KW-0862">Zinc</keyword>
<feature type="region of interest" description="Disordered" evidence="2">
    <location>
        <begin position="321"/>
        <end position="350"/>
    </location>
</feature>
<dbReference type="Pfam" id="PF00098">
    <property type="entry name" value="zf-CCHC"/>
    <property type="match status" value="1"/>
</dbReference>
<dbReference type="InterPro" id="IPR001878">
    <property type="entry name" value="Znf_CCHC"/>
</dbReference>
<dbReference type="SMART" id="SM00343">
    <property type="entry name" value="ZnF_C2HC"/>
    <property type="match status" value="1"/>
</dbReference>
<keyword evidence="1" id="KW-0479">Metal-binding</keyword>
<dbReference type="Proteomes" id="UP000193642">
    <property type="component" value="Unassembled WGS sequence"/>
</dbReference>
<dbReference type="EMBL" id="MCGO01000070">
    <property type="protein sequence ID" value="ORY32715.1"/>
    <property type="molecule type" value="Genomic_DNA"/>
</dbReference>
<organism evidence="4 5">
    <name type="scientific">Rhizoclosmatium globosum</name>
    <dbReference type="NCBI Taxonomy" id="329046"/>
    <lineage>
        <taxon>Eukaryota</taxon>
        <taxon>Fungi</taxon>
        <taxon>Fungi incertae sedis</taxon>
        <taxon>Chytridiomycota</taxon>
        <taxon>Chytridiomycota incertae sedis</taxon>
        <taxon>Chytridiomycetes</taxon>
        <taxon>Chytridiales</taxon>
        <taxon>Chytriomycetaceae</taxon>
        <taxon>Rhizoclosmatium</taxon>
    </lineage>
</organism>
<evidence type="ECO:0000313" key="5">
    <source>
        <dbReference type="Proteomes" id="UP000193642"/>
    </source>
</evidence>
<feature type="compositionally biased region" description="Polar residues" evidence="2">
    <location>
        <begin position="949"/>
        <end position="961"/>
    </location>
</feature>
<feature type="compositionally biased region" description="Polar residues" evidence="2">
    <location>
        <begin position="331"/>
        <end position="340"/>
    </location>
</feature>
<keyword evidence="1" id="KW-0863">Zinc-finger</keyword>
<keyword evidence="5" id="KW-1185">Reference proteome</keyword>
<feature type="compositionally biased region" description="Acidic residues" evidence="2">
    <location>
        <begin position="962"/>
        <end position="983"/>
    </location>
</feature>
<dbReference type="GO" id="GO:0008270">
    <property type="term" value="F:zinc ion binding"/>
    <property type="evidence" value="ECO:0007669"/>
    <property type="project" value="UniProtKB-KW"/>
</dbReference>
<feature type="region of interest" description="Disordered" evidence="2">
    <location>
        <begin position="478"/>
        <end position="540"/>
    </location>
</feature>
<proteinExistence type="predicted"/>
<dbReference type="GO" id="GO:0003676">
    <property type="term" value="F:nucleic acid binding"/>
    <property type="evidence" value="ECO:0007669"/>
    <property type="project" value="InterPro"/>
</dbReference>
<name>A0A1Y2BF59_9FUNG</name>
<accession>A0A1Y2BF59</accession>